<dbReference type="SUPFAM" id="SSF81383">
    <property type="entry name" value="F-box domain"/>
    <property type="match status" value="1"/>
</dbReference>
<dbReference type="OrthoDB" id="674561at2759"/>
<gene>
    <name evidence="3" type="primary">LOC123106961</name>
</gene>
<dbReference type="GeneID" id="123106961"/>
<feature type="compositionally biased region" description="Polar residues" evidence="1">
    <location>
        <begin position="19"/>
        <end position="29"/>
    </location>
</feature>
<dbReference type="InterPro" id="IPR036047">
    <property type="entry name" value="F-box-like_dom_sf"/>
</dbReference>
<evidence type="ECO:0000313" key="3">
    <source>
        <dbReference type="EnsemblPlants" id="TraesCS5A02G183500.1.cds1"/>
    </source>
</evidence>
<feature type="domain" description="F-box" evidence="2">
    <location>
        <begin position="26"/>
        <end position="76"/>
    </location>
</feature>
<name>A0A3B6KI84_WHEAT</name>
<dbReference type="Gramene" id="TraesCS5A02G183500.1">
    <property type="protein sequence ID" value="TraesCS5A02G183500.1.cds1"/>
    <property type="gene ID" value="TraesCS5A02G183500"/>
</dbReference>
<dbReference type="AlphaFoldDB" id="A0A3B6KI84"/>
<feature type="compositionally biased region" description="Basic residues" evidence="1">
    <location>
        <begin position="1"/>
        <end position="17"/>
    </location>
</feature>
<dbReference type="RefSeq" id="XP_044384918.1">
    <property type="nucleotide sequence ID" value="XM_044528983.1"/>
</dbReference>
<reference evidence="3" key="2">
    <citation type="submission" date="2018-10" db="UniProtKB">
        <authorList>
            <consortium name="EnsemblPlants"/>
        </authorList>
    </citation>
    <scope>IDENTIFICATION</scope>
</reference>
<evidence type="ECO:0000313" key="4">
    <source>
        <dbReference type="Proteomes" id="UP000019116"/>
    </source>
</evidence>
<dbReference type="Pfam" id="PF00646">
    <property type="entry name" value="F-box"/>
    <property type="match status" value="1"/>
</dbReference>
<dbReference type="PROSITE" id="PS50181">
    <property type="entry name" value="FBOX"/>
    <property type="match status" value="1"/>
</dbReference>
<dbReference type="SMART" id="SM00256">
    <property type="entry name" value="FBOX"/>
    <property type="match status" value="1"/>
</dbReference>
<dbReference type="EnsemblPlants" id="TraesCS5A02G183500.1">
    <property type="protein sequence ID" value="TraesCS5A02G183500.1.cds1"/>
    <property type="gene ID" value="TraesCS5A02G183500"/>
</dbReference>
<dbReference type="KEGG" id="taes:123106961"/>
<keyword evidence="4" id="KW-1185">Reference proteome</keyword>
<feature type="region of interest" description="Disordered" evidence="1">
    <location>
        <begin position="1"/>
        <end position="29"/>
    </location>
</feature>
<dbReference type="Gramene" id="TraesCS5A03G0486000.1">
    <property type="protein sequence ID" value="TraesCS5A03G0486000.1.CDS1"/>
    <property type="gene ID" value="TraesCS5A03G0486000"/>
</dbReference>
<evidence type="ECO:0000259" key="2">
    <source>
        <dbReference type="PROSITE" id="PS50181"/>
    </source>
</evidence>
<dbReference type="Proteomes" id="UP000019116">
    <property type="component" value="Chromosome 5A"/>
</dbReference>
<reference evidence="3" key="1">
    <citation type="submission" date="2018-08" db="EMBL/GenBank/DDBJ databases">
        <authorList>
            <person name="Rossello M."/>
        </authorList>
    </citation>
    <scope>NUCLEOTIDE SEQUENCE [LARGE SCALE GENOMIC DNA]</scope>
    <source>
        <strain evidence="3">cv. Chinese Spring</strain>
    </source>
</reference>
<sequence>MAGRRRRQRSKNKHKTASRSDIPSGPTTVHQVPDHLLELVLLRVGSSVALVRAAFTCKRWRRLVADTAFLARFRSLHAAHVAGHYHVVDRPYREKLPPDGNNQNQVFVPDPSAADAIDRRHFSLDFLPECDDSSSWELADSRGSLLLFYRARTNWTGRLRFPDLVVCEPLSRRYQGIAYPPAMRLHLCFGAFLLDGGAVDETGGCIGMSNFRVIVAVYEYVAHARAAPRACVFSSGADGGWSLRQRAAGSGSGGVPLSWFGLINFVGRTRWSLYWTMERDGAVLSLDESTLEFSLAMFPDAVVGWRDELSTFWVIGGEDGAVRVVRMINRDLTVFAQLQGGGEWVTEKVVRLRPADIVAANERYVLLTPRGQTCLFSVELDTLQAESTHERNRYAGAAYPYELPWPPVLQACCAADDTRRRRYR</sequence>
<protein>
    <recommendedName>
        <fullName evidence="2">F-box domain-containing protein</fullName>
    </recommendedName>
</protein>
<dbReference type="PANTHER" id="PTHR33207">
    <property type="entry name" value="F-BOX DOMAIN CONTAINING PROTEIN-RELATED"/>
    <property type="match status" value="1"/>
</dbReference>
<evidence type="ECO:0000256" key="1">
    <source>
        <dbReference type="SAM" id="MobiDB-lite"/>
    </source>
</evidence>
<accession>A0A3B6KI84</accession>
<proteinExistence type="predicted"/>
<dbReference type="InterPro" id="IPR001810">
    <property type="entry name" value="F-box_dom"/>
</dbReference>
<organism evidence="3">
    <name type="scientific">Triticum aestivum</name>
    <name type="common">Wheat</name>
    <dbReference type="NCBI Taxonomy" id="4565"/>
    <lineage>
        <taxon>Eukaryota</taxon>
        <taxon>Viridiplantae</taxon>
        <taxon>Streptophyta</taxon>
        <taxon>Embryophyta</taxon>
        <taxon>Tracheophyta</taxon>
        <taxon>Spermatophyta</taxon>
        <taxon>Magnoliopsida</taxon>
        <taxon>Liliopsida</taxon>
        <taxon>Poales</taxon>
        <taxon>Poaceae</taxon>
        <taxon>BOP clade</taxon>
        <taxon>Pooideae</taxon>
        <taxon>Triticodae</taxon>
        <taxon>Triticeae</taxon>
        <taxon>Triticinae</taxon>
        <taxon>Triticum</taxon>
    </lineage>
</organism>